<dbReference type="InterPro" id="IPR036250">
    <property type="entry name" value="AcylCo_DH-like_C"/>
</dbReference>
<dbReference type="AlphaFoldDB" id="A0A7S2SBC2"/>
<dbReference type="PROSITE" id="PS00072">
    <property type="entry name" value="ACYL_COA_DH_1"/>
    <property type="match status" value="1"/>
</dbReference>
<dbReference type="Gene3D" id="3.10.120.10">
    <property type="entry name" value="Cytochrome b5-like heme/steroid binding domain"/>
    <property type="match status" value="1"/>
</dbReference>
<dbReference type="SUPFAM" id="SSF55856">
    <property type="entry name" value="Cytochrome b5-like heme/steroid binding domain"/>
    <property type="match status" value="1"/>
</dbReference>
<reference evidence="7" key="1">
    <citation type="submission" date="2021-01" db="EMBL/GenBank/DDBJ databases">
        <authorList>
            <person name="Corre E."/>
            <person name="Pelletier E."/>
            <person name="Niang G."/>
            <person name="Scheremetjew M."/>
            <person name="Finn R."/>
            <person name="Kale V."/>
            <person name="Holt S."/>
            <person name="Cochrane G."/>
            <person name="Meng A."/>
            <person name="Brown T."/>
            <person name="Cohen L."/>
        </authorList>
    </citation>
    <scope>NUCLEOTIDE SEQUENCE</scope>
    <source>
        <strain evidence="7">NY070348D</strain>
    </source>
</reference>
<dbReference type="SUPFAM" id="SSF47203">
    <property type="entry name" value="Acyl-CoA dehydrogenase C-terminal domain-like"/>
    <property type="match status" value="1"/>
</dbReference>
<protein>
    <recommendedName>
        <fullName evidence="6">Cytochrome b5 heme-binding domain-containing protein</fullName>
    </recommendedName>
</protein>
<evidence type="ECO:0000313" key="7">
    <source>
        <dbReference type="EMBL" id="CAD9695148.1"/>
    </source>
</evidence>
<gene>
    <name evidence="7" type="ORF">QSP1433_LOCUS12391</name>
</gene>
<dbReference type="InterPro" id="IPR009100">
    <property type="entry name" value="AcylCoA_DH/oxidase_NM_dom_sf"/>
</dbReference>
<dbReference type="InterPro" id="IPR001199">
    <property type="entry name" value="Cyt_B5-like_heme/steroid-bd"/>
</dbReference>
<dbReference type="InterPro" id="IPR036400">
    <property type="entry name" value="Cyt_B5-like_heme/steroid_sf"/>
</dbReference>
<comment type="cofactor">
    <cofactor evidence="1">
        <name>FAD</name>
        <dbReference type="ChEBI" id="CHEBI:57692"/>
    </cofactor>
</comment>
<dbReference type="Pfam" id="PF00441">
    <property type="entry name" value="Acyl-CoA_dh_1"/>
    <property type="match status" value="1"/>
</dbReference>
<dbReference type="InterPro" id="IPR006089">
    <property type="entry name" value="Acyl-CoA_DH_CS"/>
</dbReference>
<feature type="domain" description="Cytochrome b5 heme-binding" evidence="6">
    <location>
        <begin position="2"/>
        <end position="78"/>
    </location>
</feature>
<comment type="similarity">
    <text evidence="2">Belongs to the acyl-CoA dehydrogenase family.</text>
</comment>
<proteinExistence type="inferred from homology"/>
<dbReference type="SUPFAM" id="SSF56645">
    <property type="entry name" value="Acyl-CoA dehydrogenase NM domain-like"/>
    <property type="match status" value="1"/>
</dbReference>
<dbReference type="Pfam" id="PF02770">
    <property type="entry name" value="Acyl-CoA_dh_M"/>
    <property type="match status" value="1"/>
</dbReference>
<dbReference type="InterPro" id="IPR046373">
    <property type="entry name" value="Acyl-CoA_Oxase/DH_mid-dom_sf"/>
</dbReference>
<evidence type="ECO:0000259" key="6">
    <source>
        <dbReference type="PROSITE" id="PS50255"/>
    </source>
</evidence>
<dbReference type="Pfam" id="PF00173">
    <property type="entry name" value="Cyt-b5"/>
    <property type="match status" value="1"/>
</dbReference>
<evidence type="ECO:0000256" key="2">
    <source>
        <dbReference type="ARBA" id="ARBA00009347"/>
    </source>
</evidence>
<dbReference type="GO" id="GO:0003995">
    <property type="term" value="F:acyl-CoA dehydrogenase activity"/>
    <property type="evidence" value="ECO:0007669"/>
    <property type="project" value="InterPro"/>
</dbReference>
<dbReference type="InterPro" id="IPR009075">
    <property type="entry name" value="AcylCo_DH/oxidase_C"/>
</dbReference>
<dbReference type="PROSITE" id="PS50255">
    <property type="entry name" value="CYTOCHROME_B5_2"/>
    <property type="match status" value="1"/>
</dbReference>
<keyword evidence="4" id="KW-0274">FAD</keyword>
<dbReference type="Gene3D" id="1.10.540.10">
    <property type="entry name" value="Acyl-CoA dehydrogenase/oxidase, N-terminal domain"/>
    <property type="match status" value="1"/>
</dbReference>
<dbReference type="EMBL" id="HBHK01019577">
    <property type="protein sequence ID" value="CAD9695148.1"/>
    <property type="molecule type" value="Transcribed_RNA"/>
</dbReference>
<keyword evidence="5" id="KW-0560">Oxidoreductase</keyword>
<dbReference type="GO" id="GO:0033539">
    <property type="term" value="P:fatty acid beta-oxidation using acyl-CoA dehydrogenase"/>
    <property type="evidence" value="ECO:0007669"/>
    <property type="project" value="TreeGrafter"/>
</dbReference>
<dbReference type="InterPro" id="IPR006091">
    <property type="entry name" value="Acyl-CoA_Oxase/DH_mid-dom"/>
</dbReference>
<dbReference type="GO" id="GO:0005737">
    <property type="term" value="C:cytoplasm"/>
    <property type="evidence" value="ECO:0007669"/>
    <property type="project" value="TreeGrafter"/>
</dbReference>
<dbReference type="Gene3D" id="1.20.140.10">
    <property type="entry name" value="Butyryl-CoA Dehydrogenase, subunit A, domain 3"/>
    <property type="match status" value="1"/>
</dbReference>
<sequence>MSQVFTRAEVGKHNKEDDAYVIIGDIVYDVSRFAGMHPGGELLLLQYAGEDCTEDFYSMHRQSVLDKFGPRLQVGVLEGATVESKAEGLTKFSDISKIPYAESLFWRGFKSPYYDESHKVFRKYVREFYDREVRAIALESEESNEPATPELMQKVSQAGLLHTRIGPGKHLNLLPMPCGIAPEKFTYFHEMILHEEASRVMCPGFVDSMYAGFSISAPPLVNYGTKYMREHIVPEVISARKRSCLAITEPFAGSDVAGLRCTATKTPDGKYYIVNGVKKWITGGHFADYFVTAVRTGGPGAAGISMLLINREHGVRTKLIKTSYSSSAGTAYVIFENCKVPVENLMSKENKGFHAVMANFNHERWVIIAGMIGAARYVVEECFKWAVQRKVFGKPLIQQASIREKLGKMVIKVETVHSYLEVITHQMDNLSYQEQAIKLGGPISLLKYQTTRVCHDVADQSVQIFGGRGVTKGGMGHVIETFHRTYKLPSVYGGSEEIMLSLGISQAMRSYPKDSKL</sequence>
<evidence type="ECO:0000256" key="5">
    <source>
        <dbReference type="ARBA" id="ARBA00023002"/>
    </source>
</evidence>
<name>A0A7S2SBC2_9STRA</name>
<dbReference type="SMART" id="SM01117">
    <property type="entry name" value="Cyt-b5"/>
    <property type="match status" value="1"/>
</dbReference>
<organism evidence="7">
    <name type="scientific">Mucochytrium quahogii</name>
    <dbReference type="NCBI Taxonomy" id="96639"/>
    <lineage>
        <taxon>Eukaryota</taxon>
        <taxon>Sar</taxon>
        <taxon>Stramenopiles</taxon>
        <taxon>Bigyra</taxon>
        <taxon>Labyrinthulomycetes</taxon>
        <taxon>Thraustochytrida</taxon>
        <taxon>Thraustochytriidae</taxon>
        <taxon>Mucochytrium</taxon>
    </lineage>
</organism>
<dbReference type="InterPro" id="IPR013786">
    <property type="entry name" value="AcylCoA_DH/ox_N"/>
</dbReference>
<dbReference type="Pfam" id="PF02771">
    <property type="entry name" value="Acyl-CoA_dh_N"/>
    <property type="match status" value="1"/>
</dbReference>
<evidence type="ECO:0000256" key="4">
    <source>
        <dbReference type="ARBA" id="ARBA00022827"/>
    </source>
</evidence>
<dbReference type="PANTHER" id="PTHR48083:SF28">
    <property type="entry name" value="ACYL-COA DEHYDROGENASE FAMILY PROTEIN (AFU_ORTHOLOGUE AFUA_6G10880)-RELATED"/>
    <property type="match status" value="1"/>
</dbReference>
<dbReference type="InterPro" id="IPR050741">
    <property type="entry name" value="Acyl-CoA_dehydrogenase"/>
</dbReference>
<dbReference type="Gene3D" id="2.40.110.10">
    <property type="entry name" value="Butyryl-CoA Dehydrogenase, subunit A, domain 2"/>
    <property type="match status" value="1"/>
</dbReference>
<dbReference type="PANTHER" id="PTHR48083">
    <property type="entry name" value="MEDIUM-CHAIN SPECIFIC ACYL-COA DEHYDROGENASE, MITOCHONDRIAL-RELATED"/>
    <property type="match status" value="1"/>
</dbReference>
<keyword evidence="3" id="KW-0285">Flavoprotein</keyword>
<dbReference type="GO" id="GO:0050660">
    <property type="term" value="F:flavin adenine dinucleotide binding"/>
    <property type="evidence" value="ECO:0007669"/>
    <property type="project" value="InterPro"/>
</dbReference>
<evidence type="ECO:0000256" key="3">
    <source>
        <dbReference type="ARBA" id="ARBA00022630"/>
    </source>
</evidence>
<accession>A0A7S2SBC2</accession>
<dbReference type="InterPro" id="IPR037069">
    <property type="entry name" value="AcylCoA_DH/ox_N_sf"/>
</dbReference>
<evidence type="ECO:0000256" key="1">
    <source>
        <dbReference type="ARBA" id="ARBA00001974"/>
    </source>
</evidence>